<keyword evidence="4" id="KW-0143">Chaperone</keyword>
<dbReference type="GO" id="GO:0005739">
    <property type="term" value="C:mitochondrion"/>
    <property type="evidence" value="ECO:0007669"/>
    <property type="project" value="UniProtKB-SubCell"/>
</dbReference>
<evidence type="ECO:0000256" key="5">
    <source>
        <dbReference type="SAM" id="MobiDB-lite"/>
    </source>
</evidence>
<dbReference type="GO" id="GO:0006120">
    <property type="term" value="P:mitochondrial electron transport, NADH to ubiquinone"/>
    <property type="evidence" value="ECO:0007669"/>
    <property type="project" value="TreeGrafter"/>
</dbReference>
<gene>
    <name evidence="7" type="ORF">GGX14DRAFT_433004</name>
</gene>
<dbReference type="EMBL" id="JARJCW010000010">
    <property type="protein sequence ID" value="KAJ7220059.1"/>
    <property type="molecule type" value="Genomic_DNA"/>
</dbReference>
<reference evidence="7" key="1">
    <citation type="submission" date="2023-03" db="EMBL/GenBank/DDBJ databases">
        <title>Massive genome expansion in bonnet fungi (Mycena s.s.) driven by repeated elements and novel gene families across ecological guilds.</title>
        <authorList>
            <consortium name="Lawrence Berkeley National Laboratory"/>
            <person name="Harder C.B."/>
            <person name="Miyauchi S."/>
            <person name="Viragh M."/>
            <person name="Kuo A."/>
            <person name="Thoen E."/>
            <person name="Andreopoulos B."/>
            <person name="Lu D."/>
            <person name="Skrede I."/>
            <person name="Drula E."/>
            <person name="Henrissat B."/>
            <person name="Morin E."/>
            <person name="Kohler A."/>
            <person name="Barry K."/>
            <person name="LaButti K."/>
            <person name="Morin E."/>
            <person name="Salamov A."/>
            <person name="Lipzen A."/>
            <person name="Mereny Z."/>
            <person name="Hegedus B."/>
            <person name="Baldrian P."/>
            <person name="Stursova M."/>
            <person name="Weitz H."/>
            <person name="Taylor A."/>
            <person name="Grigoriev I.V."/>
            <person name="Nagy L.G."/>
            <person name="Martin F."/>
            <person name="Kauserud H."/>
        </authorList>
    </citation>
    <scope>NUCLEOTIDE SEQUENCE</scope>
    <source>
        <strain evidence="7">9144</strain>
    </source>
</reference>
<comment type="caution">
    <text evidence="7">The sequence shown here is derived from an EMBL/GenBank/DDBJ whole genome shotgun (WGS) entry which is preliminary data.</text>
</comment>
<dbReference type="InterPro" id="IPR008979">
    <property type="entry name" value="Galactose-bd-like_sf"/>
</dbReference>
<dbReference type="SUPFAM" id="SSF49785">
    <property type="entry name" value="Galactose-binding domain-like"/>
    <property type="match status" value="1"/>
</dbReference>
<comment type="similarity">
    <text evidence="2">Belongs to the CIA30 family.</text>
</comment>
<dbReference type="PANTHER" id="PTHR13194">
    <property type="entry name" value="COMPLEX I INTERMEDIATE-ASSOCIATED PROTEIN 30"/>
    <property type="match status" value="1"/>
</dbReference>
<evidence type="ECO:0000313" key="7">
    <source>
        <dbReference type="EMBL" id="KAJ7220059.1"/>
    </source>
</evidence>
<dbReference type="GO" id="GO:0051082">
    <property type="term" value="F:unfolded protein binding"/>
    <property type="evidence" value="ECO:0007669"/>
    <property type="project" value="TreeGrafter"/>
</dbReference>
<protein>
    <submittedName>
        <fullName evidence="7">Complex I intermediate-associated protein 30-domain-containing protein</fullName>
    </submittedName>
</protein>
<comment type="subcellular location">
    <subcellularLocation>
        <location evidence="1">Mitochondrion</location>
    </subcellularLocation>
</comment>
<accession>A0AAD6YIN1</accession>
<evidence type="ECO:0000313" key="8">
    <source>
        <dbReference type="Proteomes" id="UP001219525"/>
    </source>
</evidence>
<name>A0AAD6YIN1_9AGAR</name>
<feature type="region of interest" description="Disordered" evidence="5">
    <location>
        <begin position="239"/>
        <end position="260"/>
    </location>
</feature>
<feature type="domain" description="NADH:ubiquinone oxidoreductase intermediate-associated protein 30" evidence="6">
    <location>
        <begin position="42"/>
        <end position="227"/>
    </location>
</feature>
<dbReference type="InterPro" id="IPR039131">
    <property type="entry name" value="NDUFAF1"/>
</dbReference>
<dbReference type="Pfam" id="PF08547">
    <property type="entry name" value="CIA30"/>
    <property type="match status" value="1"/>
</dbReference>
<dbReference type="GO" id="GO:0010257">
    <property type="term" value="P:NADH dehydrogenase complex assembly"/>
    <property type="evidence" value="ECO:0007669"/>
    <property type="project" value="TreeGrafter"/>
</dbReference>
<sequence length="260" mass="29465">MAASRWSTFWQRTRHALQDQTRRIIKMEGADLPNRSPRLLYAFNTPMETAEAVTGCDADIGGMSSVHFTLDTSSESERIGRPTAKFHGHLSLDVRPEMRGRINSGYAGFKTPVRTTLFGKITDNVYFHDFLALRVRAAGDPILHKSYFVNVQTLDGMSHKTVWQQQLPLRRQDNDWETVYLPFANFEAFTIGEPSPYPEMIDREHLLTVGISVLGGRNHTFGPYELGVDSIWVVNKEDRIEDSPGPNTYTSPHPDVQKTP</sequence>
<dbReference type="PANTHER" id="PTHR13194:SF18">
    <property type="entry name" value="COMPLEX I INTERMEDIATE-ASSOCIATED PROTEIN 30, MITOCHONDRIAL"/>
    <property type="match status" value="1"/>
</dbReference>
<keyword evidence="8" id="KW-1185">Reference proteome</keyword>
<evidence type="ECO:0000256" key="3">
    <source>
        <dbReference type="ARBA" id="ARBA00023128"/>
    </source>
</evidence>
<evidence type="ECO:0000259" key="6">
    <source>
        <dbReference type="Pfam" id="PF08547"/>
    </source>
</evidence>
<dbReference type="InterPro" id="IPR013857">
    <property type="entry name" value="NADH-UbQ_OxRdtase-assoc_prot30"/>
</dbReference>
<evidence type="ECO:0000256" key="4">
    <source>
        <dbReference type="ARBA" id="ARBA00023186"/>
    </source>
</evidence>
<dbReference type="AlphaFoldDB" id="A0AAD6YIN1"/>
<evidence type="ECO:0000256" key="2">
    <source>
        <dbReference type="ARBA" id="ARBA00007884"/>
    </source>
</evidence>
<proteinExistence type="inferred from homology"/>
<keyword evidence="3" id="KW-0496">Mitochondrion</keyword>
<dbReference type="Proteomes" id="UP001219525">
    <property type="component" value="Unassembled WGS sequence"/>
</dbReference>
<organism evidence="7 8">
    <name type="scientific">Mycena pura</name>
    <dbReference type="NCBI Taxonomy" id="153505"/>
    <lineage>
        <taxon>Eukaryota</taxon>
        <taxon>Fungi</taxon>
        <taxon>Dikarya</taxon>
        <taxon>Basidiomycota</taxon>
        <taxon>Agaricomycotina</taxon>
        <taxon>Agaricomycetes</taxon>
        <taxon>Agaricomycetidae</taxon>
        <taxon>Agaricales</taxon>
        <taxon>Marasmiineae</taxon>
        <taxon>Mycenaceae</taxon>
        <taxon>Mycena</taxon>
    </lineage>
</organism>
<evidence type="ECO:0000256" key="1">
    <source>
        <dbReference type="ARBA" id="ARBA00004173"/>
    </source>
</evidence>